<evidence type="ECO:0000313" key="7">
    <source>
        <dbReference type="EMBL" id="KFH44227.1"/>
    </source>
</evidence>
<protein>
    <submittedName>
        <fullName evidence="7">ATPase family AAA domain-containing protein-like protein</fullName>
    </submittedName>
</protein>
<evidence type="ECO:0000256" key="2">
    <source>
        <dbReference type="ARBA" id="ARBA00022741"/>
    </source>
</evidence>
<gene>
    <name evidence="7" type="ORF">ACRE_049860</name>
</gene>
<feature type="region of interest" description="Disordered" evidence="5">
    <location>
        <begin position="683"/>
        <end position="713"/>
    </location>
</feature>
<dbReference type="SMART" id="SM00382">
    <property type="entry name" value="AAA"/>
    <property type="match status" value="1"/>
</dbReference>
<dbReference type="GO" id="GO:0016887">
    <property type="term" value="F:ATP hydrolysis activity"/>
    <property type="evidence" value="ECO:0007669"/>
    <property type="project" value="InterPro"/>
</dbReference>
<dbReference type="Gene3D" id="3.40.50.300">
    <property type="entry name" value="P-loop containing nucleotide triphosphate hydrolases"/>
    <property type="match status" value="1"/>
</dbReference>
<dbReference type="PANTHER" id="PTHR45644">
    <property type="entry name" value="AAA ATPASE, PUTATIVE (AFU_ORTHOLOGUE AFUA_2G12920)-RELATED-RELATED"/>
    <property type="match status" value="1"/>
</dbReference>
<keyword evidence="3" id="KW-0472">Membrane</keyword>
<accession>A0A086T4E5</accession>
<sequence length="1054" mass="117707">MHASGLPALSSVALVARGSRSRAKGIATKTVAASASASSYPTPTRSAPSRRCRLLHTSSRHCRSSDPNSPPSPWKTHGEGIFEDDVAGEGQAGPETAGGRSKSSALGSRRRGQARRRAATDLPKFDLPVTWLESNVHHYTVGGQPRHPFPIVMDAAHPKVSHLYADPKDRHTLVSQKNLESIGEYFDSALTYLFGRQKELANEFADRPLSGPSPWDQSPNIEKVVRICDYIIDASWHFVDAIYPARNPEYTYHTRPFWWWHLYKDFAPRSNRWRDSYTSRDPPVRLSLKYDEEMDSPLAHSIADFPLETFDHLCRAARRDLALPPPPHFDPRVGKRPIQVLSIHGPGGRSIAQSIVGNIAFLNKADYVYLDAYDISCIVGNYIGQDWTFARGPVSTMGFRAAELGGRIAKEPEIPSRSQEDDGDGDANVISVRTSTPSHWEDELQKIRSGQNLGTFTDWENLKVNKVLEAIVNDPLADRPDPPVIIHVHDYVELSMMMEGSTILSKLRTQIDTVWRSGRPIILFATSSSPEPSEEYLKMIRELGTTEHVITRNVRPDRVELLTGAIKPPQSAPFNLQAMDNLYENAQNINRMICAFDPSVDPREVPAWHLNDMTDAYWSHPVFQSGSRNLLNASVLPLPEVYQLAKGYRYTEYRGKYIGTPTSGQSSFVDRLVMGPLRQQPGTLWLEDTPAEDPSDAREPPKGGEEGKFENHAGQFNLSRANEYEKRIANGIINRENLRTTFADVHVSHEITGALKLLTSLALVRPDAFAYGVLAHDKINGCLLYGPPGTGKTMLAKAVAKESGANMLEISGASINDKWVGEAEKLIRAVFTLAKKLSPCVVFIDEADSLLANRSMFSSRASHREHINQFLKEWDGMEETNAFIMVATNRPFDLDDAVLRRLPRKLLIDLPLRDDRAAILRLLLRDEKIDPEVSLEDLADRTPYYSGSDLKNMCVAAAMVAVEEENAAAQAHDGPEPYQYPERRTLHKHHFERALKQIPASISEDMQSLRLIRRFDEEYGNRRKGGGKKTMGFGGGGLDKKVDVNPARVRQGTP</sequence>
<feature type="compositionally biased region" description="Basic residues" evidence="5">
    <location>
        <begin position="108"/>
        <end position="117"/>
    </location>
</feature>
<comment type="caution">
    <text evidence="7">The sequence shown here is derived from an EMBL/GenBank/DDBJ whole genome shotgun (WGS) entry which is preliminary data.</text>
</comment>
<dbReference type="EMBL" id="JPKY01000052">
    <property type="protein sequence ID" value="KFH44227.1"/>
    <property type="molecule type" value="Genomic_DNA"/>
</dbReference>
<dbReference type="InterPro" id="IPR003593">
    <property type="entry name" value="AAA+_ATPase"/>
</dbReference>
<keyword evidence="2" id="KW-0547">Nucleotide-binding</keyword>
<evidence type="ECO:0000256" key="1">
    <source>
        <dbReference type="ARBA" id="ARBA00004572"/>
    </source>
</evidence>
<feature type="region of interest" description="Disordered" evidence="5">
    <location>
        <begin position="18"/>
        <end position="118"/>
    </location>
</feature>
<dbReference type="PANTHER" id="PTHR45644:SF56">
    <property type="entry name" value="AAA ATPASE, PUTATIVE (AFU_ORTHOLOGUE AFUA_2G12920)-RELATED"/>
    <property type="match status" value="1"/>
</dbReference>
<proteinExistence type="predicted"/>
<dbReference type="Pfam" id="PF00004">
    <property type="entry name" value="AAA"/>
    <property type="match status" value="1"/>
</dbReference>
<evidence type="ECO:0000259" key="6">
    <source>
        <dbReference type="SMART" id="SM00382"/>
    </source>
</evidence>
<dbReference type="Proteomes" id="UP000029964">
    <property type="component" value="Unassembled WGS sequence"/>
</dbReference>
<dbReference type="GO" id="GO:0005524">
    <property type="term" value="F:ATP binding"/>
    <property type="evidence" value="ECO:0007669"/>
    <property type="project" value="UniProtKB-KW"/>
</dbReference>
<comment type="subcellular location">
    <subcellularLocation>
        <location evidence="1">Mitochondrion outer membrane</location>
        <topology evidence="1">Single-pass membrane protein</topology>
    </subcellularLocation>
</comment>
<feature type="compositionally biased region" description="Basic and acidic residues" evidence="5">
    <location>
        <begin position="410"/>
        <end position="420"/>
    </location>
</feature>
<dbReference type="AlphaFoldDB" id="A0A086T4E5"/>
<feature type="compositionally biased region" description="Low complexity" evidence="5">
    <location>
        <begin position="27"/>
        <end position="47"/>
    </location>
</feature>
<dbReference type="Pfam" id="PF17862">
    <property type="entry name" value="AAA_lid_3"/>
    <property type="match status" value="1"/>
</dbReference>
<keyword evidence="3" id="KW-1000">Mitochondrion outer membrane</keyword>
<dbReference type="InterPro" id="IPR051701">
    <property type="entry name" value="Mito_OM_Translocase_MSP1"/>
</dbReference>
<dbReference type="SUPFAM" id="SSF52540">
    <property type="entry name" value="P-loop containing nucleoside triphosphate hydrolases"/>
    <property type="match status" value="1"/>
</dbReference>
<dbReference type="InterPro" id="IPR003959">
    <property type="entry name" value="ATPase_AAA_core"/>
</dbReference>
<dbReference type="HOGENOM" id="CLU_004223_0_0_1"/>
<organism evidence="7 8">
    <name type="scientific">Hapsidospora chrysogenum (strain ATCC 11550 / CBS 779.69 / DSM 880 / IAM 14645 / JCM 23072 / IMI 49137)</name>
    <name type="common">Acremonium chrysogenum</name>
    <dbReference type="NCBI Taxonomy" id="857340"/>
    <lineage>
        <taxon>Eukaryota</taxon>
        <taxon>Fungi</taxon>
        <taxon>Dikarya</taxon>
        <taxon>Ascomycota</taxon>
        <taxon>Pezizomycotina</taxon>
        <taxon>Sordariomycetes</taxon>
        <taxon>Hypocreomycetidae</taxon>
        <taxon>Hypocreales</taxon>
        <taxon>Bionectriaceae</taxon>
        <taxon>Hapsidospora</taxon>
    </lineage>
</organism>
<feature type="compositionally biased region" description="Gly residues" evidence="5">
    <location>
        <begin position="1028"/>
        <end position="1037"/>
    </location>
</feature>
<dbReference type="InterPro" id="IPR027417">
    <property type="entry name" value="P-loop_NTPase"/>
</dbReference>
<evidence type="ECO:0000256" key="4">
    <source>
        <dbReference type="ARBA" id="ARBA00022840"/>
    </source>
</evidence>
<name>A0A086T4E5_HAPC1</name>
<dbReference type="Gene3D" id="1.10.8.60">
    <property type="match status" value="1"/>
</dbReference>
<reference evidence="8" key="1">
    <citation type="journal article" date="2014" name="Genome Announc.">
        <title>Genome sequence and annotation of Acremonium chrysogenum, producer of the beta-lactam antibiotic cephalosporin C.</title>
        <authorList>
            <person name="Terfehr D."/>
            <person name="Dahlmann T.A."/>
            <person name="Specht T."/>
            <person name="Zadra I."/>
            <person name="Kuernsteiner H."/>
            <person name="Kueck U."/>
        </authorList>
    </citation>
    <scope>NUCLEOTIDE SEQUENCE [LARGE SCALE GENOMIC DNA]</scope>
    <source>
        <strain evidence="8">ATCC 11550 / CBS 779.69 / DSM 880 / IAM 14645 / JCM 23072 / IMI 49137</strain>
    </source>
</reference>
<feature type="compositionally biased region" description="Basic residues" evidence="5">
    <location>
        <begin position="48"/>
        <end position="62"/>
    </location>
</feature>
<dbReference type="OrthoDB" id="39734at2759"/>
<dbReference type="InterPro" id="IPR041569">
    <property type="entry name" value="AAA_lid_3"/>
</dbReference>
<keyword evidence="3" id="KW-0496">Mitochondrion</keyword>
<evidence type="ECO:0000256" key="5">
    <source>
        <dbReference type="SAM" id="MobiDB-lite"/>
    </source>
</evidence>
<feature type="domain" description="AAA+ ATPase" evidence="6">
    <location>
        <begin position="778"/>
        <end position="912"/>
    </location>
</feature>
<feature type="region of interest" description="Disordered" evidence="5">
    <location>
        <begin position="410"/>
        <end position="429"/>
    </location>
</feature>
<feature type="compositionally biased region" description="Basic and acidic residues" evidence="5">
    <location>
        <begin position="695"/>
        <end position="711"/>
    </location>
</feature>
<keyword evidence="4" id="KW-0067">ATP-binding</keyword>
<feature type="region of interest" description="Disordered" evidence="5">
    <location>
        <begin position="1020"/>
        <end position="1054"/>
    </location>
</feature>
<dbReference type="STRING" id="857340.A0A086T4E5"/>
<dbReference type="GO" id="GO:0005741">
    <property type="term" value="C:mitochondrial outer membrane"/>
    <property type="evidence" value="ECO:0007669"/>
    <property type="project" value="UniProtKB-SubCell"/>
</dbReference>
<evidence type="ECO:0000256" key="3">
    <source>
        <dbReference type="ARBA" id="ARBA00022787"/>
    </source>
</evidence>
<keyword evidence="8" id="KW-1185">Reference proteome</keyword>
<evidence type="ECO:0000313" key="8">
    <source>
        <dbReference type="Proteomes" id="UP000029964"/>
    </source>
</evidence>